<keyword evidence="2" id="KW-1185">Reference proteome</keyword>
<reference evidence="1 2" key="1">
    <citation type="submission" date="2024-08" db="EMBL/GenBank/DDBJ databases">
        <title>Gnathostoma spinigerum genome.</title>
        <authorList>
            <person name="Gonzalez-Bertolin B."/>
            <person name="Monzon S."/>
            <person name="Zaballos A."/>
            <person name="Jimenez P."/>
            <person name="Dekumyoy P."/>
            <person name="Varona S."/>
            <person name="Cuesta I."/>
            <person name="Sumanam S."/>
            <person name="Adisakwattana P."/>
            <person name="Gasser R.B."/>
            <person name="Hernandez-Gonzalez A."/>
            <person name="Young N.D."/>
            <person name="Perteguer M.J."/>
        </authorList>
    </citation>
    <scope>NUCLEOTIDE SEQUENCE [LARGE SCALE GENOMIC DNA]</scope>
    <source>
        <strain evidence="1">AL3</strain>
        <tissue evidence="1">Liver</tissue>
    </source>
</reference>
<accession>A0ABD6F4D9</accession>
<comment type="caution">
    <text evidence="1">The sequence shown here is derived from an EMBL/GenBank/DDBJ whole genome shotgun (WGS) entry which is preliminary data.</text>
</comment>
<organism evidence="1 2">
    <name type="scientific">Gnathostoma spinigerum</name>
    <dbReference type="NCBI Taxonomy" id="75299"/>
    <lineage>
        <taxon>Eukaryota</taxon>
        <taxon>Metazoa</taxon>
        <taxon>Ecdysozoa</taxon>
        <taxon>Nematoda</taxon>
        <taxon>Chromadorea</taxon>
        <taxon>Rhabditida</taxon>
        <taxon>Spirurina</taxon>
        <taxon>Gnathostomatomorpha</taxon>
        <taxon>Gnathostomatoidea</taxon>
        <taxon>Gnathostomatidae</taxon>
        <taxon>Gnathostoma</taxon>
    </lineage>
</organism>
<dbReference type="Proteomes" id="UP001608902">
    <property type="component" value="Unassembled WGS sequence"/>
</dbReference>
<evidence type="ECO:0000313" key="1">
    <source>
        <dbReference type="EMBL" id="MFH4985007.1"/>
    </source>
</evidence>
<sequence>TLAEVQSQLGHYKEALSAIDSLWMVYMKNAPDPKFGFGKELLKDCEIATILLLLNTKVLKYCTYIAYLHK</sequence>
<evidence type="ECO:0000313" key="2">
    <source>
        <dbReference type="Proteomes" id="UP001608902"/>
    </source>
</evidence>
<feature type="non-terminal residue" evidence="1">
    <location>
        <position position="1"/>
    </location>
</feature>
<dbReference type="AlphaFoldDB" id="A0ABD6F4D9"/>
<dbReference type="EMBL" id="JBGFUD010025830">
    <property type="protein sequence ID" value="MFH4985007.1"/>
    <property type="molecule type" value="Genomic_DNA"/>
</dbReference>
<name>A0ABD6F4D9_9BILA</name>
<proteinExistence type="predicted"/>
<gene>
    <name evidence="1" type="ORF">AB6A40_011716</name>
</gene>
<protein>
    <submittedName>
        <fullName evidence="1">Uncharacterized protein</fullName>
    </submittedName>
</protein>